<feature type="transmembrane region" description="Helical" evidence="2">
    <location>
        <begin position="764"/>
        <end position="784"/>
    </location>
</feature>
<reference evidence="3 4" key="1">
    <citation type="journal article" date="2007" name="Nat. Biotechnol.">
        <title>Complete genome sequence of the myxobacterium Sorangium cellulosum.</title>
        <authorList>
            <person name="Schneiker S."/>
            <person name="Perlova O."/>
            <person name="Kaiser O."/>
            <person name="Gerth K."/>
            <person name="Alici A."/>
            <person name="Altmeyer M.O."/>
            <person name="Bartels D."/>
            <person name="Bekel T."/>
            <person name="Beyer S."/>
            <person name="Bode E."/>
            <person name="Bode H.B."/>
            <person name="Bolten C.J."/>
            <person name="Choudhuri J.V."/>
            <person name="Doss S."/>
            <person name="Elnakady Y.A."/>
            <person name="Frank B."/>
            <person name="Gaigalat L."/>
            <person name="Goesmann A."/>
            <person name="Groeger C."/>
            <person name="Gross F."/>
            <person name="Jelsbak L."/>
            <person name="Jelsbak L."/>
            <person name="Kalinowski J."/>
            <person name="Kegler C."/>
            <person name="Knauber T."/>
            <person name="Konietzny S."/>
            <person name="Kopp M."/>
            <person name="Krause L."/>
            <person name="Krug D."/>
            <person name="Linke B."/>
            <person name="Mahmud T."/>
            <person name="Martinez-Arias R."/>
            <person name="McHardy A.C."/>
            <person name="Merai M."/>
            <person name="Meyer F."/>
            <person name="Mormann S."/>
            <person name="Munoz-Dorado J."/>
            <person name="Perez J."/>
            <person name="Pradella S."/>
            <person name="Rachid S."/>
            <person name="Raddatz G."/>
            <person name="Rosenau F."/>
            <person name="Rueckert C."/>
            <person name="Sasse F."/>
            <person name="Scharfe M."/>
            <person name="Schuster S.C."/>
            <person name="Suen G."/>
            <person name="Treuner-Lange A."/>
            <person name="Velicer G.J."/>
            <person name="Vorholter F.-J."/>
            <person name="Weissman K.J."/>
            <person name="Welch R.D."/>
            <person name="Wenzel S.C."/>
            <person name="Whitworth D.E."/>
            <person name="Wilhelm S."/>
            <person name="Wittmann C."/>
            <person name="Bloecker H."/>
            <person name="Puehler A."/>
            <person name="Mueller R."/>
        </authorList>
    </citation>
    <scope>NUCLEOTIDE SEQUENCE [LARGE SCALE GENOMIC DNA]</scope>
    <source>
        <strain evidence="4">So ce56</strain>
    </source>
</reference>
<dbReference type="SUPFAM" id="SSF53335">
    <property type="entry name" value="S-adenosyl-L-methionine-dependent methyltransferases"/>
    <property type="match status" value="1"/>
</dbReference>
<keyword evidence="2" id="KW-0812">Transmembrane</keyword>
<accession>A9EXA8</accession>
<feature type="compositionally biased region" description="Low complexity" evidence="1">
    <location>
        <begin position="592"/>
        <end position="604"/>
    </location>
</feature>
<keyword evidence="2" id="KW-0472">Membrane</keyword>
<keyword evidence="2" id="KW-1133">Transmembrane helix</keyword>
<sequence length="830" mass="83954">MRVPQRSGLFSGVAALACASVLLEISLARIYAALFGEIHAFLAVSLSLVGAGVGGALLYVVPSLARPPALFARMATLAALASGATLAAVILLAHREPLSVPAPGSLPWLALCYAASTVPFALAGLALAAAIRHAAPEMPRLYLLDLVGGALGGLAAAGALRAGAPRAALAAAIFFAVAGIFFYLGSRCCEGEQRAPGGIVATFLLGSFVLLAGDVGAPWLRLAGIRRPSPDRTEHEAWTERSLISVDRPKAGAALMRLGGAAASPILDAKATPPPQPEDMAYALHKDQGPALVVGAGGGRDVRAALKAGQKDVVAVEGDHGVLEVMRGRYAAFSGNLFDKPEVHLVVGDGRSFARRTPLLFRNIVIPSADTVEASTTGALALSESRLHTLEGVGDFLSRLLPEGTLVLARADADFDRLLSLVTAALRRAGVAAPKDHLFACSAAQRTALLARRTPLAREDVDALRRHCRKHRFSEVLAPDRPATPVRSLLVAAAAPSASAASAAAARVADGAAVEADLTPPTDDRPFFSYTVPARRLPAVLGDVGALRAGHTALFALALLLAVGAVLSALGVLLPALAARRRRGRLAPQDVPTQTAPASTAPSTPPARALAFFAAIGAGFALVELAVFRHGLLLLDLPAHELPAVLVILLVSAGVGGYLTARVAPGAATEVSARVAEALAVAAALSAVGLVPLARWGLGLGGFPRALLAIAILVPFGVLAGSLAPLGVKIVDSVSSALLPWCWALCAFSGATAMALGALCALNLGYSALLLGAGLAYLLAAATVPPAAAGATAAGGDERAASSGGAAAGEPPPRDAAGAQPEALEAAPIA</sequence>
<dbReference type="InterPro" id="IPR029063">
    <property type="entry name" value="SAM-dependent_MTases_sf"/>
</dbReference>
<feature type="transmembrane region" description="Helical" evidence="2">
    <location>
        <begin position="38"/>
        <end position="62"/>
    </location>
</feature>
<evidence type="ECO:0000256" key="2">
    <source>
        <dbReference type="SAM" id="Phobius"/>
    </source>
</evidence>
<dbReference type="OrthoDB" id="8540330at2"/>
<dbReference type="STRING" id="448385.sce4230"/>
<dbReference type="Gene3D" id="3.40.50.150">
    <property type="entry name" value="Vaccinia Virus protein VP39"/>
    <property type="match status" value="1"/>
</dbReference>
<feature type="transmembrane region" description="Helical" evidence="2">
    <location>
        <begin position="197"/>
        <end position="220"/>
    </location>
</feature>
<dbReference type="EMBL" id="AM746676">
    <property type="protein sequence ID" value="CAN94393.1"/>
    <property type="molecule type" value="Genomic_DNA"/>
</dbReference>
<dbReference type="eggNOG" id="COG0421">
    <property type="taxonomic scope" value="Bacteria"/>
</dbReference>
<feature type="transmembrane region" description="Helical" evidence="2">
    <location>
        <begin position="738"/>
        <end position="758"/>
    </location>
</feature>
<feature type="transmembrane region" description="Helical" evidence="2">
    <location>
        <begin position="673"/>
        <end position="694"/>
    </location>
</feature>
<dbReference type="PROSITE" id="PS51257">
    <property type="entry name" value="PROKAR_LIPOPROTEIN"/>
    <property type="match status" value="1"/>
</dbReference>
<feature type="transmembrane region" description="Helical" evidence="2">
    <location>
        <begin position="141"/>
        <end position="160"/>
    </location>
</feature>
<feature type="transmembrane region" description="Helical" evidence="2">
    <location>
        <begin position="609"/>
        <end position="630"/>
    </location>
</feature>
<organism evidence="3 4">
    <name type="scientific">Sorangium cellulosum (strain So ce56)</name>
    <name type="common">Polyangium cellulosum (strain So ce56)</name>
    <dbReference type="NCBI Taxonomy" id="448385"/>
    <lineage>
        <taxon>Bacteria</taxon>
        <taxon>Pseudomonadati</taxon>
        <taxon>Myxococcota</taxon>
        <taxon>Polyangia</taxon>
        <taxon>Polyangiales</taxon>
        <taxon>Polyangiaceae</taxon>
        <taxon>Sorangium</taxon>
    </lineage>
</organism>
<feature type="transmembrane region" description="Helical" evidence="2">
    <location>
        <begin position="706"/>
        <end position="726"/>
    </location>
</feature>
<proteinExistence type="predicted"/>
<dbReference type="HOGENOM" id="CLU_018383_0_0_7"/>
<dbReference type="BioCyc" id="SCEL448385:SCE_RS21735-MONOMER"/>
<feature type="transmembrane region" description="Helical" evidence="2">
    <location>
        <begin position="106"/>
        <end position="129"/>
    </location>
</feature>
<feature type="transmembrane region" description="Helical" evidence="2">
    <location>
        <begin position="166"/>
        <end position="185"/>
    </location>
</feature>
<dbReference type="RefSeq" id="WP_012236863.1">
    <property type="nucleotide sequence ID" value="NC_010162.1"/>
</dbReference>
<keyword evidence="4" id="KW-1185">Reference proteome</keyword>
<feature type="region of interest" description="Disordered" evidence="1">
    <location>
        <begin position="585"/>
        <end position="604"/>
    </location>
</feature>
<dbReference type="AlphaFoldDB" id="A9EXA8"/>
<evidence type="ECO:0000313" key="4">
    <source>
        <dbReference type="Proteomes" id="UP000002139"/>
    </source>
</evidence>
<dbReference type="Proteomes" id="UP000002139">
    <property type="component" value="Chromosome"/>
</dbReference>
<evidence type="ECO:0000256" key="1">
    <source>
        <dbReference type="SAM" id="MobiDB-lite"/>
    </source>
</evidence>
<name>A9EXA8_SORC5</name>
<feature type="transmembrane region" description="Helical" evidence="2">
    <location>
        <begin position="642"/>
        <end position="661"/>
    </location>
</feature>
<evidence type="ECO:0000313" key="3">
    <source>
        <dbReference type="EMBL" id="CAN94393.1"/>
    </source>
</evidence>
<feature type="transmembrane region" description="Helical" evidence="2">
    <location>
        <begin position="553"/>
        <end position="577"/>
    </location>
</feature>
<protein>
    <submittedName>
        <fullName evidence="3">Membrane protein</fullName>
    </submittedName>
</protein>
<gene>
    <name evidence="3" type="ordered locus">sce4230</name>
</gene>
<feature type="transmembrane region" description="Helical" evidence="2">
    <location>
        <begin position="74"/>
        <end position="94"/>
    </location>
</feature>
<feature type="region of interest" description="Disordered" evidence="1">
    <location>
        <begin position="791"/>
        <end position="830"/>
    </location>
</feature>
<dbReference type="KEGG" id="scl:sce4230"/>